<dbReference type="GO" id="GO:0046872">
    <property type="term" value="F:metal ion binding"/>
    <property type="evidence" value="ECO:0007669"/>
    <property type="project" value="UniProtKB-KW"/>
</dbReference>
<dbReference type="Proteomes" id="UP000023561">
    <property type="component" value="Unassembled WGS sequence"/>
</dbReference>
<comment type="caution">
    <text evidence="7">The sequence shown here is derived from an EMBL/GenBank/DDBJ whole genome shotgun (WGS) entry which is preliminary data.</text>
</comment>
<evidence type="ECO:0000256" key="4">
    <source>
        <dbReference type="ARBA" id="ARBA00022833"/>
    </source>
</evidence>
<accession>A0A023DK59</accession>
<gene>
    <name evidence="7" type="ORF">GCA01S_084_00030</name>
</gene>
<keyword evidence="2" id="KW-0479">Metal-binding</keyword>
<dbReference type="Gene3D" id="3.40.140.10">
    <property type="entry name" value="Cytidine Deaminase, domain 2"/>
    <property type="match status" value="1"/>
</dbReference>
<evidence type="ECO:0000256" key="1">
    <source>
        <dbReference type="ARBA" id="ARBA00022670"/>
    </source>
</evidence>
<evidence type="ECO:0000256" key="2">
    <source>
        <dbReference type="ARBA" id="ARBA00022723"/>
    </source>
</evidence>
<organism evidence="7 8">
    <name type="scientific">Parageobacillus caldoxylosilyticus NBRC 107762</name>
    <dbReference type="NCBI Taxonomy" id="1220594"/>
    <lineage>
        <taxon>Bacteria</taxon>
        <taxon>Bacillati</taxon>
        <taxon>Bacillota</taxon>
        <taxon>Bacilli</taxon>
        <taxon>Bacillales</taxon>
        <taxon>Anoxybacillaceae</taxon>
        <taxon>Saccharococcus</taxon>
    </lineage>
</organism>
<dbReference type="EMBL" id="BAWO01000084">
    <property type="protein sequence ID" value="GAJ41660.1"/>
    <property type="molecule type" value="Genomic_DNA"/>
</dbReference>
<evidence type="ECO:0000313" key="8">
    <source>
        <dbReference type="Proteomes" id="UP000023561"/>
    </source>
</evidence>
<dbReference type="GO" id="GO:0006508">
    <property type="term" value="P:proteolysis"/>
    <property type="evidence" value="ECO:0007669"/>
    <property type="project" value="UniProtKB-KW"/>
</dbReference>
<dbReference type="AlphaFoldDB" id="A0A023DK59"/>
<evidence type="ECO:0000256" key="5">
    <source>
        <dbReference type="ARBA" id="ARBA00023049"/>
    </source>
</evidence>
<dbReference type="InterPro" id="IPR028090">
    <property type="entry name" value="JAB_dom_prok"/>
</dbReference>
<dbReference type="GO" id="GO:0008237">
    <property type="term" value="F:metallopeptidase activity"/>
    <property type="evidence" value="ECO:0007669"/>
    <property type="project" value="UniProtKB-KW"/>
</dbReference>
<dbReference type="RefSeq" id="WP_042412078.1">
    <property type="nucleotide sequence ID" value="NZ_BAWO01000084.1"/>
</dbReference>
<dbReference type="OrthoDB" id="2991339at2"/>
<keyword evidence="5" id="KW-0482">Metalloprotease</keyword>
<proteinExistence type="predicted"/>
<keyword evidence="4" id="KW-0862">Zinc</keyword>
<keyword evidence="3" id="KW-0378">Hydrolase</keyword>
<name>A0A023DK59_9BACL</name>
<keyword evidence="8" id="KW-1185">Reference proteome</keyword>
<evidence type="ECO:0000259" key="6">
    <source>
        <dbReference type="Pfam" id="PF14464"/>
    </source>
</evidence>
<dbReference type="SUPFAM" id="SSF102712">
    <property type="entry name" value="JAB1/MPN domain"/>
    <property type="match status" value="1"/>
</dbReference>
<sequence length="151" mass="17935">MKRKIILNGRVLDKIAELTRKYNEVENGGLIYGRMNPKWVHIFDVSDAGKHAKRSRSGVIFDTEYLIQYTNQKLKEDLFVIGTWHSHPTGYSLYPSSIDKNTMQKINKRFDPLHYPVFMITKWESNKLYFNLYEINEDNRISEILLYEIVE</sequence>
<keyword evidence="1" id="KW-0645">Protease</keyword>
<dbReference type="Pfam" id="PF14464">
    <property type="entry name" value="Prok-JAB"/>
    <property type="match status" value="1"/>
</dbReference>
<reference evidence="7 8" key="1">
    <citation type="submission" date="2014-04" db="EMBL/GenBank/DDBJ databases">
        <title>Whole genome shotgun sequence of Geobacillus caldoxylosilyticus NBRC 107762.</title>
        <authorList>
            <person name="Hosoyama A."/>
            <person name="Hosoyama Y."/>
            <person name="Katano-Makiyama Y."/>
            <person name="Tsuchikane K."/>
            <person name="Ohji S."/>
            <person name="Ichikawa N."/>
            <person name="Yamazoe A."/>
            <person name="Fujita N."/>
        </authorList>
    </citation>
    <scope>NUCLEOTIDE SEQUENCE [LARGE SCALE GENOMIC DNA]</scope>
    <source>
        <strain evidence="7 8">NBRC 107762</strain>
    </source>
</reference>
<evidence type="ECO:0000313" key="7">
    <source>
        <dbReference type="EMBL" id="GAJ41660.1"/>
    </source>
</evidence>
<feature type="domain" description="JAB" evidence="6">
    <location>
        <begin position="10"/>
        <end position="115"/>
    </location>
</feature>
<evidence type="ECO:0000256" key="3">
    <source>
        <dbReference type="ARBA" id="ARBA00022801"/>
    </source>
</evidence>
<protein>
    <recommendedName>
        <fullName evidence="6">JAB domain-containing protein</fullName>
    </recommendedName>
</protein>